<dbReference type="OrthoDB" id="1693826at2759"/>
<protein>
    <submittedName>
        <fullName evidence="8">Uncharacterized protein</fullName>
    </submittedName>
</protein>
<name>A0A2I0B6M5_9ASPA</name>
<dbReference type="Proteomes" id="UP000236161">
    <property type="component" value="Unassembled WGS sequence"/>
</dbReference>
<keyword evidence="2" id="KW-0217">Developmental protein</keyword>
<evidence type="ECO:0000256" key="1">
    <source>
        <dbReference type="ARBA" id="ARBA00004162"/>
    </source>
</evidence>
<proteinExistence type="inferred from homology"/>
<evidence type="ECO:0000256" key="6">
    <source>
        <dbReference type="ARBA" id="ARBA00023136"/>
    </source>
</evidence>
<accession>A0A2I0B6M5</accession>
<dbReference type="InterPro" id="IPR012552">
    <property type="entry name" value="DVL"/>
</dbReference>
<reference evidence="8 9" key="1">
    <citation type="journal article" date="2017" name="Nature">
        <title>The Apostasia genome and the evolution of orchids.</title>
        <authorList>
            <person name="Zhang G.Q."/>
            <person name="Liu K.W."/>
            <person name="Li Z."/>
            <person name="Lohaus R."/>
            <person name="Hsiao Y.Y."/>
            <person name="Niu S.C."/>
            <person name="Wang J.Y."/>
            <person name="Lin Y.C."/>
            <person name="Xu Q."/>
            <person name="Chen L.J."/>
            <person name="Yoshida K."/>
            <person name="Fujiwara S."/>
            <person name="Wang Z.W."/>
            <person name="Zhang Y.Q."/>
            <person name="Mitsuda N."/>
            <person name="Wang M."/>
            <person name="Liu G.H."/>
            <person name="Pecoraro L."/>
            <person name="Huang H.X."/>
            <person name="Xiao X.J."/>
            <person name="Lin M."/>
            <person name="Wu X.Y."/>
            <person name="Wu W.L."/>
            <person name="Chen Y.Y."/>
            <person name="Chang S.B."/>
            <person name="Sakamoto S."/>
            <person name="Ohme-Takagi M."/>
            <person name="Yagi M."/>
            <person name="Zeng S.J."/>
            <person name="Shen C.Y."/>
            <person name="Yeh C.M."/>
            <person name="Luo Y.B."/>
            <person name="Tsai W.C."/>
            <person name="Van de Peer Y."/>
            <person name="Liu Z.J."/>
        </authorList>
    </citation>
    <scope>NUCLEOTIDE SEQUENCE [LARGE SCALE GENOMIC DNA]</scope>
    <source>
        <strain evidence="9">cv. Shenzhen</strain>
        <tissue evidence="8">Stem</tissue>
    </source>
</reference>
<dbReference type="InterPro" id="IPR051525">
    <property type="entry name" value="DVL_RTFL_regulatory"/>
</dbReference>
<keyword evidence="6" id="KW-0472">Membrane</keyword>
<evidence type="ECO:0000256" key="7">
    <source>
        <dbReference type="ARBA" id="ARBA00024340"/>
    </source>
</evidence>
<comment type="similarity">
    <text evidence="7">Belongs to the DVL/RTFL small polypeptides family.</text>
</comment>
<keyword evidence="5" id="KW-1133">Transmembrane helix</keyword>
<evidence type="ECO:0000256" key="4">
    <source>
        <dbReference type="ARBA" id="ARBA00022692"/>
    </source>
</evidence>
<dbReference type="GO" id="GO:0005886">
    <property type="term" value="C:plasma membrane"/>
    <property type="evidence" value="ECO:0007669"/>
    <property type="project" value="UniProtKB-SubCell"/>
</dbReference>
<dbReference type="EMBL" id="KZ451908">
    <property type="protein sequence ID" value="PKA63435.1"/>
    <property type="molecule type" value="Genomic_DNA"/>
</dbReference>
<evidence type="ECO:0000256" key="5">
    <source>
        <dbReference type="ARBA" id="ARBA00022989"/>
    </source>
</evidence>
<dbReference type="GO" id="GO:0048367">
    <property type="term" value="P:shoot system development"/>
    <property type="evidence" value="ECO:0007669"/>
    <property type="project" value="UniProtKB-ARBA"/>
</dbReference>
<keyword evidence="9" id="KW-1185">Reference proteome</keyword>
<dbReference type="GO" id="GO:0008285">
    <property type="term" value="P:negative regulation of cell population proliferation"/>
    <property type="evidence" value="ECO:0007669"/>
    <property type="project" value="InterPro"/>
</dbReference>
<dbReference type="Pfam" id="PF08137">
    <property type="entry name" value="DVL"/>
    <property type="match status" value="1"/>
</dbReference>
<evidence type="ECO:0000313" key="8">
    <source>
        <dbReference type="EMBL" id="PKA63435.1"/>
    </source>
</evidence>
<dbReference type="PANTHER" id="PTHR33102">
    <property type="entry name" value="DVL19-RELATED-RELATED"/>
    <property type="match status" value="1"/>
</dbReference>
<keyword evidence="4" id="KW-0812">Transmembrane</keyword>
<organism evidence="8 9">
    <name type="scientific">Apostasia shenzhenica</name>
    <dbReference type="NCBI Taxonomy" id="1088818"/>
    <lineage>
        <taxon>Eukaryota</taxon>
        <taxon>Viridiplantae</taxon>
        <taxon>Streptophyta</taxon>
        <taxon>Embryophyta</taxon>
        <taxon>Tracheophyta</taxon>
        <taxon>Spermatophyta</taxon>
        <taxon>Magnoliopsida</taxon>
        <taxon>Liliopsida</taxon>
        <taxon>Asparagales</taxon>
        <taxon>Orchidaceae</taxon>
        <taxon>Apostasioideae</taxon>
        <taxon>Apostasia</taxon>
    </lineage>
</organism>
<sequence length="58" mass="6782">MAEVLVVAFDRRCQPECGRKLGLRRRCAAMAKQQKTRFYILSRCISMLLCWHAHNLSD</sequence>
<evidence type="ECO:0000256" key="2">
    <source>
        <dbReference type="ARBA" id="ARBA00022473"/>
    </source>
</evidence>
<gene>
    <name evidence="8" type="ORF">AXF42_Ash005330</name>
</gene>
<comment type="subcellular location">
    <subcellularLocation>
        <location evidence="1">Cell membrane</location>
        <topology evidence="1">Single-pass membrane protein</topology>
    </subcellularLocation>
</comment>
<evidence type="ECO:0000313" key="9">
    <source>
        <dbReference type="Proteomes" id="UP000236161"/>
    </source>
</evidence>
<dbReference type="AlphaFoldDB" id="A0A2I0B6M5"/>
<evidence type="ECO:0000256" key="3">
    <source>
        <dbReference type="ARBA" id="ARBA00022475"/>
    </source>
</evidence>
<keyword evidence="3" id="KW-1003">Cell membrane</keyword>